<evidence type="ECO:0000313" key="3">
    <source>
        <dbReference type="EMBL" id="RZS69990.1"/>
    </source>
</evidence>
<evidence type="ECO:0000256" key="2">
    <source>
        <dbReference type="SAM" id="SignalP"/>
    </source>
</evidence>
<proteinExistence type="predicted"/>
<protein>
    <submittedName>
        <fullName evidence="3">Uncharacterized protein</fullName>
    </submittedName>
</protein>
<sequence length="200" mass="21817">MRRSYFFPLFAAAGLLAVSSVSAQPRSVDAREFDVAGVKTGMGLDAVRQVMARHFNIAADAVKSDPYPSVNPVTGTKLPSYLVYEAGNEKLLVHFEPRVPVNAADPLAVSQIIYEIPWTQSNEAAMAQRAVTRYGEPSNAPNSMKQEWCESPSDNPGMGCSMRQQAVLSVSGTKLQLHDPAWSQARIEFLRNQQSASPGF</sequence>
<dbReference type="AlphaFoldDB" id="A0A4Q7MP42"/>
<evidence type="ECO:0000256" key="1">
    <source>
        <dbReference type="SAM" id="MobiDB-lite"/>
    </source>
</evidence>
<name>A0A4Q7MP42_9BURK</name>
<dbReference type="Proteomes" id="UP000292039">
    <property type="component" value="Unassembled WGS sequence"/>
</dbReference>
<dbReference type="EMBL" id="SGWZ01000002">
    <property type="protein sequence ID" value="RZS69990.1"/>
    <property type="molecule type" value="Genomic_DNA"/>
</dbReference>
<feature type="region of interest" description="Disordered" evidence="1">
    <location>
        <begin position="136"/>
        <end position="155"/>
    </location>
</feature>
<dbReference type="RefSeq" id="WP_130486824.1">
    <property type="nucleotide sequence ID" value="NZ_CBCSEB010000025.1"/>
</dbReference>
<feature type="signal peptide" evidence="2">
    <location>
        <begin position="1"/>
        <end position="23"/>
    </location>
</feature>
<accession>A0A4Q7MP42</accession>
<organism evidence="3 4">
    <name type="scientific">Kerstersia gyiorum</name>
    <dbReference type="NCBI Taxonomy" id="206506"/>
    <lineage>
        <taxon>Bacteria</taxon>
        <taxon>Pseudomonadati</taxon>
        <taxon>Pseudomonadota</taxon>
        <taxon>Betaproteobacteria</taxon>
        <taxon>Burkholderiales</taxon>
        <taxon>Alcaligenaceae</taxon>
        <taxon>Kerstersia</taxon>
    </lineage>
</organism>
<keyword evidence="2" id="KW-0732">Signal</keyword>
<dbReference type="OrthoDB" id="8656292at2"/>
<comment type="caution">
    <text evidence="3">The sequence shown here is derived from an EMBL/GenBank/DDBJ whole genome shotgun (WGS) entry which is preliminary data.</text>
</comment>
<evidence type="ECO:0000313" key="4">
    <source>
        <dbReference type="Proteomes" id="UP000292039"/>
    </source>
</evidence>
<gene>
    <name evidence="3" type="ORF">EV679_1377</name>
</gene>
<feature type="chain" id="PRO_5030098169" evidence="2">
    <location>
        <begin position="24"/>
        <end position="200"/>
    </location>
</feature>
<reference evidence="3 4" key="1">
    <citation type="submission" date="2019-02" db="EMBL/GenBank/DDBJ databases">
        <title>Genomic Encyclopedia of Type Strains, Phase IV (KMG-IV): sequencing the most valuable type-strain genomes for metagenomic binning, comparative biology and taxonomic classification.</title>
        <authorList>
            <person name="Goeker M."/>
        </authorList>
    </citation>
    <scope>NUCLEOTIDE SEQUENCE [LARGE SCALE GENOMIC DNA]</scope>
    <source>
        <strain evidence="3 4">DSM 16618</strain>
    </source>
</reference>